<dbReference type="Proteomes" id="UP000005237">
    <property type="component" value="Unassembled WGS sequence"/>
</dbReference>
<reference evidence="2" key="1">
    <citation type="submission" date="2010-08" db="EMBL/GenBank/DDBJ databases">
        <authorList>
            <consortium name="Caenorhabditis japonica Sequencing Consortium"/>
            <person name="Wilson R.K."/>
        </authorList>
    </citation>
    <scope>NUCLEOTIDE SEQUENCE [LARGE SCALE GENOMIC DNA]</scope>
    <source>
        <strain evidence="2">DF5081</strain>
    </source>
</reference>
<reference evidence="1" key="2">
    <citation type="submission" date="2022-06" db="UniProtKB">
        <authorList>
            <consortium name="EnsemblMetazoa"/>
        </authorList>
    </citation>
    <scope>IDENTIFICATION</scope>
    <source>
        <strain evidence="1">DF5081</strain>
    </source>
</reference>
<evidence type="ECO:0000313" key="1">
    <source>
        <dbReference type="EnsemblMetazoa" id="CJA42408.1"/>
    </source>
</evidence>
<evidence type="ECO:0000313" key="2">
    <source>
        <dbReference type="Proteomes" id="UP000005237"/>
    </source>
</evidence>
<accession>A0A8R1EUG8</accession>
<dbReference type="AlphaFoldDB" id="A0A8R1EUG8"/>
<protein>
    <submittedName>
        <fullName evidence="1">Uncharacterized protein</fullName>
    </submittedName>
</protein>
<organism evidence="1 2">
    <name type="scientific">Caenorhabditis japonica</name>
    <dbReference type="NCBI Taxonomy" id="281687"/>
    <lineage>
        <taxon>Eukaryota</taxon>
        <taxon>Metazoa</taxon>
        <taxon>Ecdysozoa</taxon>
        <taxon>Nematoda</taxon>
        <taxon>Chromadorea</taxon>
        <taxon>Rhabditida</taxon>
        <taxon>Rhabditina</taxon>
        <taxon>Rhabditomorpha</taxon>
        <taxon>Rhabditoidea</taxon>
        <taxon>Rhabditidae</taxon>
        <taxon>Peloderinae</taxon>
        <taxon>Caenorhabditis</taxon>
    </lineage>
</organism>
<name>A0A8R1EUG8_CAEJA</name>
<proteinExistence type="predicted"/>
<keyword evidence="2" id="KW-1185">Reference proteome</keyword>
<sequence length="22" mass="2480">VETGAVVGTWNIEKNIYVEQDD</sequence>
<dbReference type="EnsemblMetazoa" id="CJA42408.1">
    <property type="protein sequence ID" value="CJA42408.1"/>
    <property type="gene ID" value="WBGene00218256"/>
</dbReference>